<sequence length="241" mass="25135">MVFGTGAGVGQSVVRGLAANGVRVVCVDLSQEAAEQAAALAESDIAIRADLREPDAVRTVLDRATREVGPLRGVVDVVGMLRPGTIAETDDATWRWHFDVVFEHARRLAREAAHLLGHGGCLTYVASAAGMAGVRNNAAYAAAKAAQISLIRSAAAEFGPAGVRVNGVAPGMIANQRMLKFLADVGGMMKARAVIPMGRLVEPDEVADAVLYLSSAAASIVTGQILVLDGGVQHTWPYPDL</sequence>
<evidence type="ECO:0000256" key="2">
    <source>
        <dbReference type="ARBA" id="ARBA00023002"/>
    </source>
</evidence>
<evidence type="ECO:0000256" key="1">
    <source>
        <dbReference type="ARBA" id="ARBA00006484"/>
    </source>
</evidence>
<dbReference type="EMBL" id="JBHUCO010000006">
    <property type="protein sequence ID" value="MFD1516980.1"/>
    <property type="molecule type" value="Genomic_DNA"/>
</dbReference>
<name>A0ABW4ESK7_9PSEU</name>
<dbReference type="Gene3D" id="3.40.50.720">
    <property type="entry name" value="NAD(P)-binding Rossmann-like Domain"/>
    <property type="match status" value="1"/>
</dbReference>
<comment type="similarity">
    <text evidence="1">Belongs to the short-chain dehydrogenases/reductases (SDR) family.</text>
</comment>
<keyword evidence="4" id="KW-1185">Reference proteome</keyword>
<dbReference type="CDD" id="cd05233">
    <property type="entry name" value="SDR_c"/>
    <property type="match status" value="1"/>
</dbReference>
<accession>A0ABW4ESK7</accession>
<proteinExistence type="inferred from homology"/>
<dbReference type="GO" id="GO:0016491">
    <property type="term" value="F:oxidoreductase activity"/>
    <property type="evidence" value="ECO:0007669"/>
    <property type="project" value="UniProtKB-KW"/>
</dbReference>
<organism evidence="3 4">
    <name type="scientific">Pseudonocardia yunnanensis</name>
    <dbReference type="NCBI Taxonomy" id="58107"/>
    <lineage>
        <taxon>Bacteria</taxon>
        <taxon>Bacillati</taxon>
        <taxon>Actinomycetota</taxon>
        <taxon>Actinomycetes</taxon>
        <taxon>Pseudonocardiales</taxon>
        <taxon>Pseudonocardiaceae</taxon>
        <taxon>Pseudonocardia</taxon>
    </lineage>
</organism>
<comment type="caution">
    <text evidence="3">The sequence shown here is derived from an EMBL/GenBank/DDBJ whole genome shotgun (WGS) entry which is preliminary data.</text>
</comment>
<dbReference type="PANTHER" id="PTHR42760:SF133">
    <property type="entry name" value="3-OXOACYL-[ACYL-CARRIER-PROTEIN] REDUCTASE"/>
    <property type="match status" value="1"/>
</dbReference>
<evidence type="ECO:0000313" key="4">
    <source>
        <dbReference type="Proteomes" id="UP001597114"/>
    </source>
</evidence>
<dbReference type="PRINTS" id="PR00081">
    <property type="entry name" value="GDHRDH"/>
</dbReference>
<evidence type="ECO:0000313" key="3">
    <source>
        <dbReference type="EMBL" id="MFD1516980.1"/>
    </source>
</evidence>
<dbReference type="Pfam" id="PF13561">
    <property type="entry name" value="adh_short_C2"/>
    <property type="match status" value="1"/>
</dbReference>
<dbReference type="RefSeq" id="WP_344729063.1">
    <property type="nucleotide sequence ID" value="NZ_BAAAUS010000059.1"/>
</dbReference>
<dbReference type="EC" id="1.1.1.-" evidence="3"/>
<dbReference type="PANTHER" id="PTHR42760">
    <property type="entry name" value="SHORT-CHAIN DEHYDROGENASES/REDUCTASES FAMILY MEMBER"/>
    <property type="match status" value="1"/>
</dbReference>
<reference evidence="4" key="1">
    <citation type="journal article" date="2019" name="Int. J. Syst. Evol. Microbiol.">
        <title>The Global Catalogue of Microorganisms (GCM) 10K type strain sequencing project: providing services to taxonomists for standard genome sequencing and annotation.</title>
        <authorList>
            <consortium name="The Broad Institute Genomics Platform"/>
            <consortium name="The Broad Institute Genome Sequencing Center for Infectious Disease"/>
            <person name="Wu L."/>
            <person name="Ma J."/>
        </authorList>
    </citation>
    <scope>NUCLEOTIDE SEQUENCE [LARGE SCALE GENOMIC DNA]</scope>
    <source>
        <strain evidence="4">CCM 7043</strain>
    </source>
</reference>
<dbReference type="Proteomes" id="UP001597114">
    <property type="component" value="Unassembled WGS sequence"/>
</dbReference>
<dbReference type="InterPro" id="IPR036291">
    <property type="entry name" value="NAD(P)-bd_dom_sf"/>
</dbReference>
<dbReference type="InterPro" id="IPR002347">
    <property type="entry name" value="SDR_fam"/>
</dbReference>
<keyword evidence="2 3" id="KW-0560">Oxidoreductase</keyword>
<protein>
    <submittedName>
        <fullName evidence="3">SDR family NAD(P)-dependent oxidoreductase</fullName>
        <ecNumber evidence="3">1.1.1.-</ecNumber>
    </submittedName>
</protein>
<gene>
    <name evidence="3" type="ORF">ACFSJD_05750</name>
</gene>
<dbReference type="SUPFAM" id="SSF51735">
    <property type="entry name" value="NAD(P)-binding Rossmann-fold domains"/>
    <property type="match status" value="1"/>
</dbReference>